<dbReference type="GO" id="GO:0005829">
    <property type="term" value="C:cytosol"/>
    <property type="evidence" value="ECO:0007669"/>
    <property type="project" value="GOC"/>
</dbReference>
<dbReference type="InterPro" id="IPR016024">
    <property type="entry name" value="ARM-type_fold"/>
</dbReference>
<dbReference type="EMBL" id="LR812641">
    <property type="protein sequence ID" value="CAC5429786.1"/>
    <property type="molecule type" value="Genomic_DNA"/>
</dbReference>
<organism evidence="8 9">
    <name type="scientific">Leishmania donovani</name>
    <dbReference type="NCBI Taxonomy" id="5661"/>
    <lineage>
        <taxon>Eukaryota</taxon>
        <taxon>Discoba</taxon>
        <taxon>Euglenozoa</taxon>
        <taxon>Kinetoplastea</taxon>
        <taxon>Metakinetoplastina</taxon>
        <taxon>Trypanosomatida</taxon>
        <taxon>Trypanosomatidae</taxon>
        <taxon>Leishmaniinae</taxon>
        <taxon>Leishmania</taxon>
    </lineage>
</organism>
<comment type="function">
    <text evidence="6">Plays a role in vesicular protein sorting.</text>
</comment>
<dbReference type="VEuPathDB" id="TriTrypDB:LdBPK_210530.1"/>
<feature type="compositionally biased region" description="Low complexity" evidence="7">
    <location>
        <begin position="250"/>
        <end position="261"/>
    </location>
</feature>
<dbReference type="InterPro" id="IPR042491">
    <property type="entry name" value="Vps35_C"/>
</dbReference>
<evidence type="ECO:0000313" key="9">
    <source>
        <dbReference type="Proteomes" id="UP000601710"/>
    </source>
</evidence>
<gene>
    <name evidence="8" type="ORF">LDHU3_21.0570</name>
</gene>
<dbReference type="GO" id="GO:0005770">
    <property type="term" value="C:late endosome"/>
    <property type="evidence" value="ECO:0007669"/>
    <property type="project" value="TreeGrafter"/>
</dbReference>
<dbReference type="GO" id="GO:0042147">
    <property type="term" value="P:retrograde transport, endosome to Golgi"/>
    <property type="evidence" value="ECO:0007669"/>
    <property type="project" value="InterPro"/>
</dbReference>
<dbReference type="PANTHER" id="PTHR11099">
    <property type="entry name" value="VACUOLAR SORTING PROTEIN 35"/>
    <property type="match status" value="1"/>
</dbReference>
<feature type="region of interest" description="Disordered" evidence="7">
    <location>
        <begin position="183"/>
        <end position="211"/>
    </location>
</feature>
<reference evidence="8" key="1">
    <citation type="submission" date="2020-06" db="EMBL/GenBank/DDBJ databases">
        <authorList>
            <person name="Camacho E."/>
            <person name="Gonzalez-de la Fuente S."/>
            <person name="Rastrojo A."/>
            <person name="Peiro-Pastor R."/>
            <person name="Solana JC."/>
            <person name="Tabera L."/>
            <person name="Gamarro F."/>
            <person name="Carrasco-Ramiro F."/>
            <person name="Requena JM."/>
            <person name="Aguado B."/>
        </authorList>
    </citation>
    <scope>NUCLEOTIDE SEQUENCE</scope>
</reference>
<evidence type="ECO:0000256" key="4">
    <source>
        <dbReference type="ARBA" id="ARBA00022927"/>
    </source>
</evidence>
<evidence type="ECO:0000256" key="5">
    <source>
        <dbReference type="ARBA" id="ARBA00023136"/>
    </source>
</evidence>
<feature type="compositionally biased region" description="Low complexity" evidence="7">
    <location>
        <begin position="268"/>
        <end position="281"/>
    </location>
</feature>
<keyword evidence="3 6" id="KW-0813">Transport</keyword>
<dbReference type="GO" id="GO:0030906">
    <property type="term" value="C:retromer, cargo-selective complex"/>
    <property type="evidence" value="ECO:0007669"/>
    <property type="project" value="InterPro"/>
</dbReference>
<proteinExistence type="inferred from homology"/>
<dbReference type="VEuPathDB" id="TriTrypDB:LdCL_210010100"/>
<dbReference type="VEuPathDB" id="TriTrypDB:LDHU3_21.0570"/>
<sequence length="1012" mass="111504">MAFRIPDDDGTDEYVVTLRGPVLTAAEEQKKWLQEALIAVDRKAAIMRSSMESQDSMAVVIRAAAQMLDELRTNLLEPQNYYELYMKVFSMMEVFVAYLEDEHRAKRHTLEEMYERVQFCGYIVPRLYLLIAAGAVYIDAGDQPALEIARDLVEMCKGVQHPTRGLFLRHFLLTMMKGKLPGDPNRRVSDVGNESAGEAQEEYPHKEDGGTVTDTANLLVQNFKEMNWLWIRMEAGSYTNRNGGSTNSVTACSPTTAALPATSPPPAASAAASSWSSDAATRPGSPPRSLRAARRTQQERRAMCVLVGMNVVRVAQLDGISRDVYASTILPQLLSIMVRYCEPLAQQYLFEVLIQVFPDEFHLFTIDKLFGAISRTVPGVEVSELFRSLMERLCKYAVAVQEGVTEVSSPEEEAKLRDVFPMLLNQMSCMSVSYSAQMSTTTVIKRTSTVPPPTPMMLGAYVTTMRHLVNVVMTLYGKSAKRRFMSLSNIVDVVASKFPSAVVDSSESKESTGVVETAAASAETSTPVSISPAAALAAGQFLVHIITECCATVQEVMAMEGIAALTSCLPFLQRREVAMAVCEVALRGSTAAPVLPSVSKAASSGAGGGVLKPTVVVTVPPPLPRPITALEDVARLFELLDPILVEQPDAPSDLRLIYKYNPAVEFVDEQNLVCRILHLLANDDPAVYAKMLTGVRKVLLQGGARRIPLTYPTLMTLHRRAALRLYAQYQRVSSSSAKSDEGERDGDEADTAAAAASQAMKAIRKCFSHVHSGDSKGILEVFAVEAPTEALKEYLFCSNTADVCEQSETSYALYAEALTLYEGHIEESHEQIDVLVACVNALCQMRNMPEENYEVLAAKVCQYASKMLKKHDQSYLVAVCAALFAKKQLSRENQQRVQECLRRSLKLAGQVLALAQLQLYVQLLNIFLHFFTSKSGYLVSVELVNELIEKISEASEVQRSEVGGDGKNSTADDDDSDNAANTFAKIRLVYRNITKYIRSRQSAEERWNEIDV</sequence>
<keyword evidence="4 6" id="KW-0653">Protein transport</keyword>
<dbReference type="Pfam" id="PF03635">
    <property type="entry name" value="Vps35"/>
    <property type="match status" value="1"/>
</dbReference>
<protein>
    <recommendedName>
        <fullName evidence="6">Vacuolar protein sorting-associated protein 35</fullName>
    </recommendedName>
</protein>
<evidence type="ECO:0000256" key="3">
    <source>
        <dbReference type="ARBA" id="ARBA00022448"/>
    </source>
</evidence>
<accession>A0A6J8FC12</accession>
<dbReference type="GO" id="GO:0006886">
    <property type="term" value="P:intracellular protein transport"/>
    <property type="evidence" value="ECO:0007669"/>
    <property type="project" value="TreeGrafter"/>
</dbReference>
<feature type="region of interest" description="Disordered" evidence="7">
    <location>
        <begin position="242"/>
        <end position="294"/>
    </location>
</feature>
<evidence type="ECO:0000256" key="1">
    <source>
        <dbReference type="ARBA" id="ARBA00004170"/>
    </source>
</evidence>
<comment type="subcellular location">
    <subcellularLocation>
        <location evidence="1">Membrane</location>
        <topology evidence="1">Peripheral membrane protein</topology>
    </subcellularLocation>
</comment>
<dbReference type="FunFam" id="1.25.40.660:FF:000012">
    <property type="entry name" value="Vacuolar protein sorting-associated protein 35"/>
    <property type="match status" value="1"/>
</dbReference>
<evidence type="ECO:0000313" key="8">
    <source>
        <dbReference type="EMBL" id="CAC5429786.1"/>
    </source>
</evidence>
<evidence type="ECO:0000256" key="7">
    <source>
        <dbReference type="SAM" id="MobiDB-lite"/>
    </source>
</evidence>
<comment type="similarity">
    <text evidence="2 6">Belongs to the VPS35 family.</text>
</comment>
<evidence type="ECO:0000256" key="2">
    <source>
        <dbReference type="ARBA" id="ARBA00006536"/>
    </source>
</evidence>
<evidence type="ECO:0000256" key="6">
    <source>
        <dbReference type="PIRNR" id="PIRNR009375"/>
    </source>
</evidence>
<dbReference type="Gene3D" id="1.25.40.660">
    <property type="entry name" value="Vacuolar protein sorting-associated protein 35, helical subcomplex Vps35-C"/>
    <property type="match status" value="1"/>
</dbReference>
<keyword evidence="5" id="KW-0472">Membrane</keyword>
<dbReference type="PANTHER" id="PTHR11099:SF0">
    <property type="entry name" value="VACUOLAR PROTEIN SORTING-ASSOCIATED PROTEIN 35"/>
    <property type="match status" value="1"/>
</dbReference>
<dbReference type="SUPFAM" id="SSF48371">
    <property type="entry name" value="ARM repeat"/>
    <property type="match status" value="1"/>
</dbReference>
<dbReference type="PIRSF" id="PIRSF009375">
    <property type="entry name" value="Retromer_Vps35"/>
    <property type="match status" value="1"/>
</dbReference>
<dbReference type="Proteomes" id="UP000601710">
    <property type="component" value="Chromosome 21"/>
</dbReference>
<dbReference type="InterPro" id="IPR005378">
    <property type="entry name" value="Vps35"/>
</dbReference>
<dbReference type="AlphaFoldDB" id="A0A6J8FC12"/>
<name>A0A6J8FC12_LEIDO</name>